<dbReference type="GeneID" id="55642118"/>
<dbReference type="GO" id="GO:0016491">
    <property type="term" value="F:oxidoreductase activity"/>
    <property type="evidence" value="ECO:0007669"/>
    <property type="project" value="InterPro"/>
</dbReference>
<dbReference type="KEGG" id="mten:GWK48_09200"/>
<evidence type="ECO:0000313" key="6">
    <source>
        <dbReference type="Proteomes" id="UP000509301"/>
    </source>
</evidence>
<protein>
    <recommendedName>
        <fullName evidence="3">Pyridine nucleotide-disulfide oxidoreductase domain-containing protein 2</fullName>
    </recommendedName>
</protein>
<comment type="subunit">
    <text evidence="2">Interacts with COX5B; this interaction may contribute to localize PYROXD2 to the inner face of the inner mitochondrial membrane.</text>
</comment>
<dbReference type="Pfam" id="PF01593">
    <property type="entry name" value="Amino_oxidase"/>
    <property type="match status" value="1"/>
</dbReference>
<sequence>MLDVAVVGGGHNGLVAASYLAMKGLKVAVFERREIVGGACVSEELWPGVKVSTGAYVLSLLRPRIVEDLRLREHGLEVMTKDPGLFVPFGNGKSLYMWNSTKKTVKEIEKFSKNDAKNYERWLKFWDPFYQLADLLMLSPPPSPQDLEKLTSLLSVPGLQLKEFLESLRSIVQDASSLLNEFFESDEVKSALVEDAVVGTMASPSTPGTAYVLAHHVLGEVNGIKGAWGYVKGGMGGVTQALKSSAESLGVEIYTGAAVDEILVKNGRVEGIKLANGKIINAKIVLSNADPKTTFLKLLRNADLDSEFLRKVATLKSRGVSFKIVGYLEELPDFGNGKSLSPEHIASELILPSVQYVERAFTDAKVFGYSKEPWLSINIQSSVDPTVAPPGKFSFSIFGQYVPYDKKLDDLKDTIYHISIDKIREFAPNFRPVKYEVLTPLDIERRFGIFEGNIFHLDMTPDQLYVFRPLPGFQNYTTPVAGLYLCGSGTHPGGGVTGAPGYNCAQKVISDLSSGLGKSGDDSP</sequence>
<dbReference type="Proteomes" id="UP000509301">
    <property type="component" value="Chromosome"/>
</dbReference>
<accession>A0A6N0NYS8</accession>
<dbReference type="AlphaFoldDB" id="A0A6N0NYS8"/>
<proteinExistence type="predicted"/>
<dbReference type="EMBL" id="CP049074">
    <property type="protein sequence ID" value="QKR00528.1"/>
    <property type="molecule type" value="Genomic_DNA"/>
</dbReference>
<evidence type="ECO:0000256" key="2">
    <source>
        <dbReference type="ARBA" id="ARBA00038825"/>
    </source>
</evidence>
<dbReference type="RefSeq" id="WP_174631604.1">
    <property type="nucleotide sequence ID" value="NZ_CP049074.1"/>
</dbReference>
<name>A0A6N0NYS8_9CREN</name>
<dbReference type="OrthoDB" id="11867at2157"/>
<dbReference type="InterPro" id="IPR002937">
    <property type="entry name" value="Amino_oxidase"/>
</dbReference>
<dbReference type="SUPFAM" id="SSF51905">
    <property type="entry name" value="FAD/NAD(P)-binding domain"/>
    <property type="match status" value="1"/>
</dbReference>
<keyword evidence="6" id="KW-1185">Reference proteome</keyword>
<dbReference type="PANTHER" id="PTHR10668">
    <property type="entry name" value="PHYTOENE DEHYDROGENASE"/>
    <property type="match status" value="1"/>
</dbReference>
<dbReference type="InterPro" id="IPR036188">
    <property type="entry name" value="FAD/NAD-bd_sf"/>
</dbReference>
<dbReference type="PRINTS" id="PR00411">
    <property type="entry name" value="PNDRDTASEI"/>
</dbReference>
<evidence type="ECO:0000256" key="3">
    <source>
        <dbReference type="ARBA" id="ARBA00040298"/>
    </source>
</evidence>
<dbReference type="PANTHER" id="PTHR10668:SF103">
    <property type="entry name" value="PYRIDINE NUCLEOTIDE-DISULFIDE OXIDOREDUCTASE DOMAIN-CONTAINING PROTEIN 2"/>
    <property type="match status" value="1"/>
</dbReference>
<evidence type="ECO:0000256" key="1">
    <source>
        <dbReference type="ARBA" id="ARBA00037217"/>
    </source>
</evidence>
<dbReference type="Gene3D" id="3.50.50.60">
    <property type="entry name" value="FAD/NAD(P)-binding domain"/>
    <property type="match status" value="2"/>
</dbReference>
<feature type="domain" description="Amine oxidase" evidence="4">
    <location>
        <begin position="13"/>
        <end position="318"/>
    </location>
</feature>
<organism evidence="5 6">
    <name type="scientific">Metallosphaera tengchongensis</name>
    <dbReference type="NCBI Taxonomy" id="1532350"/>
    <lineage>
        <taxon>Archaea</taxon>
        <taxon>Thermoproteota</taxon>
        <taxon>Thermoprotei</taxon>
        <taxon>Sulfolobales</taxon>
        <taxon>Sulfolobaceae</taxon>
        <taxon>Metallosphaera</taxon>
    </lineage>
</organism>
<evidence type="ECO:0000259" key="4">
    <source>
        <dbReference type="Pfam" id="PF01593"/>
    </source>
</evidence>
<gene>
    <name evidence="5" type="ORF">GWK48_09200</name>
</gene>
<evidence type="ECO:0000313" key="5">
    <source>
        <dbReference type="EMBL" id="QKR00528.1"/>
    </source>
</evidence>
<comment type="function">
    <text evidence="1">Probable oxidoreductase that may play a role as regulator of mitochondrial function.</text>
</comment>
<reference evidence="5 6" key="1">
    <citation type="submission" date="2020-02" db="EMBL/GenBank/DDBJ databases">
        <title>Comparative genome analysis reveals the metabolism and evolution of the thermophilic archaeal genus Metallosphaera.</title>
        <authorList>
            <person name="Jiang C."/>
        </authorList>
    </citation>
    <scope>NUCLEOTIDE SEQUENCE [LARGE SCALE GENOMIC DNA]</scope>
    <source>
        <strain evidence="5 6">Ric-A</strain>
    </source>
</reference>